<evidence type="ECO:0000256" key="1">
    <source>
        <dbReference type="SAM" id="Phobius"/>
    </source>
</evidence>
<sequence>MQKIIAQAKHFARDENGITALEYGMLAALITVLIMASIASIGSTLQNVFSDIVNTI</sequence>
<dbReference type="OrthoDB" id="5325135at2"/>
<dbReference type="AlphaFoldDB" id="A0A2V4T750"/>
<evidence type="ECO:0000313" key="3">
    <source>
        <dbReference type="Proteomes" id="UP000247772"/>
    </source>
</evidence>
<proteinExistence type="predicted"/>
<name>A0A2V4T750_9BURK</name>
<gene>
    <name evidence="2" type="ORF">C7410_11416</name>
</gene>
<keyword evidence="1" id="KW-0472">Membrane</keyword>
<dbReference type="InterPro" id="IPR007047">
    <property type="entry name" value="Flp_Fap"/>
</dbReference>
<dbReference type="Pfam" id="PF04964">
    <property type="entry name" value="Flp_Fap"/>
    <property type="match status" value="1"/>
</dbReference>
<accession>A0A2V4T750</accession>
<dbReference type="EMBL" id="QJSQ01000014">
    <property type="protein sequence ID" value="PYE21375.1"/>
    <property type="molecule type" value="Genomic_DNA"/>
</dbReference>
<feature type="transmembrane region" description="Helical" evidence="1">
    <location>
        <begin position="20"/>
        <end position="41"/>
    </location>
</feature>
<evidence type="ECO:0000313" key="2">
    <source>
        <dbReference type="EMBL" id="PYE21375.1"/>
    </source>
</evidence>
<comment type="caution">
    <text evidence="2">The sequence shown here is derived from an EMBL/GenBank/DDBJ whole genome shotgun (WGS) entry which is preliminary data.</text>
</comment>
<reference evidence="2 3" key="1">
    <citation type="submission" date="2018-06" db="EMBL/GenBank/DDBJ databases">
        <title>Genomic Encyclopedia of Type Strains, Phase IV (KMG-V): Genome sequencing to study the core and pangenomes of soil and plant-associated prokaryotes.</title>
        <authorList>
            <person name="Whitman W."/>
        </authorList>
    </citation>
    <scope>NUCLEOTIDE SEQUENCE [LARGE SCALE GENOMIC DNA]</scope>
    <source>
        <strain evidence="2 3">SRCL-318</strain>
    </source>
</reference>
<dbReference type="RefSeq" id="WP_110855757.1">
    <property type="nucleotide sequence ID" value="NZ_QJSQ01000014.1"/>
</dbReference>
<organism evidence="2 3">
    <name type="scientific">Paraburkholderia silvatlantica</name>
    <dbReference type="NCBI Taxonomy" id="321895"/>
    <lineage>
        <taxon>Bacteria</taxon>
        <taxon>Pseudomonadati</taxon>
        <taxon>Pseudomonadota</taxon>
        <taxon>Betaproteobacteria</taxon>
        <taxon>Burkholderiales</taxon>
        <taxon>Burkholderiaceae</taxon>
        <taxon>Paraburkholderia</taxon>
    </lineage>
</organism>
<keyword evidence="1" id="KW-0812">Transmembrane</keyword>
<dbReference type="Proteomes" id="UP000247772">
    <property type="component" value="Unassembled WGS sequence"/>
</dbReference>
<keyword evidence="1" id="KW-1133">Transmembrane helix</keyword>
<protein>
    <submittedName>
        <fullName evidence="2">Pilus assembly protein Flp/PilA</fullName>
    </submittedName>
</protein>